<evidence type="ECO:0000313" key="2">
    <source>
        <dbReference type="EMBL" id="DAF61855.1"/>
    </source>
</evidence>
<organism evidence="2">
    <name type="scientific">Siphoviridae sp. ctbgC51</name>
    <dbReference type="NCBI Taxonomy" id="2827901"/>
    <lineage>
        <taxon>Viruses</taxon>
        <taxon>Duplodnaviria</taxon>
        <taxon>Heunggongvirae</taxon>
        <taxon>Uroviricota</taxon>
        <taxon>Caudoviricetes</taxon>
    </lineage>
</organism>
<sequence length="220" mass="25287">MSYFEEYDEMFSEPPKAEQIIEDAKAALWNELTEEVKQLMDDANEAKTKADEIRREVSSLIWQKAQLKEEIKQLREQKVYVEAHEVPARQVKAIVNHLTKDFRPGDECWVIGSEYERHTCEKCGGKKKVSADIGGETFEIDCPTCRGYGTVSKSTYFPKKSKITNVRMLLCFDSSNRMNIWSTETLNVDSSDDRNRAGSVFKTEEEAKAAIKEMYGDENE</sequence>
<reference evidence="2" key="1">
    <citation type="journal article" date="2021" name="Proc. Natl. Acad. Sci. U.S.A.">
        <title>A Catalog of Tens of Thousands of Viruses from Human Metagenomes Reveals Hidden Associations with Chronic Diseases.</title>
        <authorList>
            <person name="Tisza M.J."/>
            <person name="Buck C.B."/>
        </authorList>
    </citation>
    <scope>NUCLEOTIDE SEQUENCE</scope>
    <source>
        <strain evidence="2">CtbgC51</strain>
    </source>
</reference>
<accession>A0A8S5TFU0</accession>
<protein>
    <submittedName>
        <fullName evidence="2">Cysteine-rich protein</fullName>
    </submittedName>
</protein>
<name>A0A8S5TFU0_9CAUD</name>
<evidence type="ECO:0000256" key="1">
    <source>
        <dbReference type="SAM" id="Coils"/>
    </source>
</evidence>
<dbReference type="EMBL" id="BK032817">
    <property type="protein sequence ID" value="DAF61855.1"/>
    <property type="molecule type" value="Genomic_DNA"/>
</dbReference>
<dbReference type="Gene3D" id="2.10.230.10">
    <property type="entry name" value="Heat shock protein DnaJ, cysteine-rich domain"/>
    <property type="match status" value="1"/>
</dbReference>
<keyword evidence="1" id="KW-0175">Coiled coil</keyword>
<proteinExistence type="predicted"/>
<feature type="coiled-coil region" evidence="1">
    <location>
        <begin position="29"/>
        <end position="84"/>
    </location>
</feature>